<dbReference type="CDD" id="cd03216">
    <property type="entry name" value="ABC_Carb_Monos_I"/>
    <property type="match status" value="1"/>
</dbReference>
<sequence>MKNLVEFKHITKRFPGVLALNDINLELKAGEVHVLIGENGAGKSTLMKILSGAYRQDEGELLIDGEAVKRNSPIISSSLGIGMIYQELNLIPELSIVKNIFLGSERKKGIFDDREGMYQEAEKYLQMLHLDIDPNTLVKDLGVGTQQMVEIAKAVSKHSKVLVLDEPTSSLTDSEIRELFSIIRMLKEQGVGMFYISHRLEELYEIGDRVTIMRDGAKVGTYRLDEIRMNEMIEKIAGRKIENLYPRNRIPHGECVLEVKNCSGVGFENVSLKVHAGEIAGLSGLVGAGRTELARAIFGIDGYHSGEILLEGKKVKKNSPREAARAGIGLLPEDRKVQGLALKKNIRENMVVSVLNSLFKNGIVDTKKERTVCGKYVEELQIATPTVEKLAGFLSGGTQQKVVIAKWLMADLKLFIFDEPTRGIDVGAKSEIYRLMDDLVHQGAAVLMISSDLPEVLGMSDRIYVMSQGRITGELDHQEADQKLVLRYAYNQGGQADEER</sequence>
<name>A0A1I0GZ43_9FIRM</name>
<evidence type="ECO:0000256" key="5">
    <source>
        <dbReference type="ARBA" id="ARBA00022741"/>
    </source>
</evidence>
<keyword evidence="7" id="KW-1278">Translocase</keyword>
<reference evidence="11" key="1">
    <citation type="submission" date="2016-10" db="EMBL/GenBank/DDBJ databases">
        <authorList>
            <person name="Varghese N."/>
            <person name="Submissions S."/>
        </authorList>
    </citation>
    <scope>NUCLEOTIDE SEQUENCE [LARGE SCALE GENOMIC DNA]</scope>
    <source>
        <strain evidence="11">NLAE-zl-G277</strain>
    </source>
</reference>
<keyword evidence="6 10" id="KW-0067">ATP-binding</keyword>
<protein>
    <submittedName>
        <fullName evidence="10">Ribose transport system ATP-binding protein</fullName>
    </submittedName>
</protein>
<dbReference type="Gene3D" id="3.40.50.300">
    <property type="entry name" value="P-loop containing nucleotide triphosphate hydrolases"/>
    <property type="match status" value="2"/>
</dbReference>
<dbReference type="InterPro" id="IPR003593">
    <property type="entry name" value="AAA+_ATPase"/>
</dbReference>
<dbReference type="SUPFAM" id="SSF52540">
    <property type="entry name" value="P-loop containing nucleoside triphosphate hydrolases"/>
    <property type="match status" value="2"/>
</dbReference>
<dbReference type="Proteomes" id="UP000198508">
    <property type="component" value="Unassembled WGS sequence"/>
</dbReference>
<dbReference type="CDD" id="cd03215">
    <property type="entry name" value="ABC_Carb_Monos_II"/>
    <property type="match status" value="1"/>
</dbReference>
<organism evidence="10 11">
    <name type="scientific">Enterocloster lavalensis</name>
    <dbReference type="NCBI Taxonomy" id="460384"/>
    <lineage>
        <taxon>Bacteria</taxon>
        <taxon>Bacillati</taxon>
        <taxon>Bacillota</taxon>
        <taxon>Clostridia</taxon>
        <taxon>Lachnospirales</taxon>
        <taxon>Lachnospiraceae</taxon>
        <taxon>Enterocloster</taxon>
    </lineage>
</organism>
<dbReference type="GO" id="GO:0016887">
    <property type="term" value="F:ATP hydrolysis activity"/>
    <property type="evidence" value="ECO:0007669"/>
    <property type="project" value="InterPro"/>
</dbReference>
<evidence type="ECO:0000256" key="1">
    <source>
        <dbReference type="ARBA" id="ARBA00004202"/>
    </source>
</evidence>
<dbReference type="SMART" id="SM00382">
    <property type="entry name" value="AAA"/>
    <property type="match status" value="2"/>
</dbReference>
<dbReference type="FunFam" id="3.40.50.300:FF:000127">
    <property type="entry name" value="Ribose import ATP-binding protein RbsA"/>
    <property type="match status" value="1"/>
</dbReference>
<keyword evidence="4" id="KW-0677">Repeat</keyword>
<proteinExistence type="predicted"/>
<dbReference type="InterPro" id="IPR003439">
    <property type="entry name" value="ABC_transporter-like_ATP-bd"/>
</dbReference>
<keyword evidence="3" id="KW-1003">Cell membrane</keyword>
<dbReference type="PANTHER" id="PTHR43790:SF9">
    <property type="entry name" value="GALACTOFURANOSE TRANSPORTER ATP-BINDING PROTEIN YTFR"/>
    <property type="match status" value="1"/>
</dbReference>
<keyword evidence="8" id="KW-0472">Membrane</keyword>
<dbReference type="Pfam" id="PF00005">
    <property type="entry name" value="ABC_tran"/>
    <property type="match status" value="2"/>
</dbReference>
<dbReference type="InterPro" id="IPR050107">
    <property type="entry name" value="ABC_carbohydrate_import_ATPase"/>
</dbReference>
<keyword evidence="11" id="KW-1185">Reference proteome</keyword>
<dbReference type="EMBL" id="FOIM01000013">
    <property type="protein sequence ID" value="SET75818.1"/>
    <property type="molecule type" value="Genomic_DNA"/>
</dbReference>
<evidence type="ECO:0000256" key="8">
    <source>
        <dbReference type="ARBA" id="ARBA00023136"/>
    </source>
</evidence>
<evidence type="ECO:0000256" key="4">
    <source>
        <dbReference type="ARBA" id="ARBA00022737"/>
    </source>
</evidence>
<evidence type="ECO:0000256" key="7">
    <source>
        <dbReference type="ARBA" id="ARBA00022967"/>
    </source>
</evidence>
<feature type="domain" description="ABC transporter" evidence="9">
    <location>
        <begin position="5"/>
        <end position="240"/>
    </location>
</feature>
<dbReference type="PANTHER" id="PTHR43790">
    <property type="entry name" value="CARBOHYDRATE TRANSPORT ATP-BINDING PROTEIN MG119-RELATED"/>
    <property type="match status" value="1"/>
</dbReference>
<comment type="subcellular location">
    <subcellularLocation>
        <location evidence="1">Cell membrane</location>
        <topology evidence="1">Peripheral membrane protein</topology>
    </subcellularLocation>
</comment>
<dbReference type="RefSeq" id="WP_092364742.1">
    <property type="nucleotide sequence ID" value="NZ_DAINWJ010000124.1"/>
</dbReference>
<evidence type="ECO:0000259" key="9">
    <source>
        <dbReference type="PROSITE" id="PS50893"/>
    </source>
</evidence>
<dbReference type="GeneID" id="93280703"/>
<feature type="domain" description="ABC transporter" evidence="9">
    <location>
        <begin position="239"/>
        <end position="493"/>
    </location>
</feature>
<keyword evidence="2" id="KW-0813">Transport</keyword>
<dbReference type="InterPro" id="IPR027417">
    <property type="entry name" value="P-loop_NTPase"/>
</dbReference>
<accession>A0A1I0GZ43</accession>
<evidence type="ECO:0000256" key="6">
    <source>
        <dbReference type="ARBA" id="ARBA00022840"/>
    </source>
</evidence>
<dbReference type="PROSITE" id="PS50893">
    <property type="entry name" value="ABC_TRANSPORTER_2"/>
    <property type="match status" value="2"/>
</dbReference>
<gene>
    <name evidence="10" type="ORF">SAMN05216313_113104</name>
</gene>
<evidence type="ECO:0000313" key="11">
    <source>
        <dbReference type="Proteomes" id="UP000198508"/>
    </source>
</evidence>
<evidence type="ECO:0000256" key="2">
    <source>
        <dbReference type="ARBA" id="ARBA00022448"/>
    </source>
</evidence>
<dbReference type="STRING" id="460384.SAMN05216313_113104"/>
<dbReference type="GO" id="GO:0005524">
    <property type="term" value="F:ATP binding"/>
    <property type="evidence" value="ECO:0007669"/>
    <property type="project" value="UniProtKB-KW"/>
</dbReference>
<evidence type="ECO:0000256" key="3">
    <source>
        <dbReference type="ARBA" id="ARBA00022475"/>
    </source>
</evidence>
<dbReference type="GO" id="GO:0005886">
    <property type="term" value="C:plasma membrane"/>
    <property type="evidence" value="ECO:0007669"/>
    <property type="project" value="UniProtKB-SubCell"/>
</dbReference>
<dbReference type="AlphaFoldDB" id="A0A1I0GZ43"/>
<evidence type="ECO:0000313" key="10">
    <source>
        <dbReference type="EMBL" id="SET75818.1"/>
    </source>
</evidence>
<keyword evidence="5" id="KW-0547">Nucleotide-binding</keyword>